<dbReference type="InterPro" id="IPR004330">
    <property type="entry name" value="FAR1_DNA_bnd_dom"/>
</dbReference>
<dbReference type="Proteomes" id="UP000245207">
    <property type="component" value="Unassembled WGS sequence"/>
</dbReference>
<dbReference type="Pfam" id="PF03101">
    <property type="entry name" value="FAR1"/>
    <property type="match status" value="1"/>
</dbReference>
<name>A0A2U1M3L5_ARTAN</name>
<dbReference type="OrthoDB" id="681107at2759"/>
<feature type="region of interest" description="Disordered" evidence="1">
    <location>
        <begin position="1"/>
        <end position="20"/>
    </location>
</feature>
<evidence type="ECO:0000259" key="2">
    <source>
        <dbReference type="Pfam" id="PF03101"/>
    </source>
</evidence>
<proteinExistence type="predicted"/>
<reference evidence="3 4" key="1">
    <citation type="journal article" date="2018" name="Mol. Plant">
        <title>The genome of Artemisia annua provides insight into the evolution of Asteraceae family and artemisinin biosynthesis.</title>
        <authorList>
            <person name="Shen Q."/>
            <person name="Zhang L."/>
            <person name="Liao Z."/>
            <person name="Wang S."/>
            <person name="Yan T."/>
            <person name="Shi P."/>
            <person name="Liu M."/>
            <person name="Fu X."/>
            <person name="Pan Q."/>
            <person name="Wang Y."/>
            <person name="Lv Z."/>
            <person name="Lu X."/>
            <person name="Zhang F."/>
            <person name="Jiang W."/>
            <person name="Ma Y."/>
            <person name="Chen M."/>
            <person name="Hao X."/>
            <person name="Li L."/>
            <person name="Tang Y."/>
            <person name="Lv G."/>
            <person name="Zhou Y."/>
            <person name="Sun X."/>
            <person name="Brodelius P.E."/>
            <person name="Rose J.K.C."/>
            <person name="Tang K."/>
        </authorList>
    </citation>
    <scope>NUCLEOTIDE SEQUENCE [LARGE SCALE GENOMIC DNA]</scope>
    <source>
        <strain evidence="4">cv. Huhao1</strain>
        <tissue evidence="3">Leaf</tissue>
    </source>
</reference>
<organism evidence="3 4">
    <name type="scientific">Artemisia annua</name>
    <name type="common">Sweet wormwood</name>
    <dbReference type="NCBI Taxonomy" id="35608"/>
    <lineage>
        <taxon>Eukaryota</taxon>
        <taxon>Viridiplantae</taxon>
        <taxon>Streptophyta</taxon>
        <taxon>Embryophyta</taxon>
        <taxon>Tracheophyta</taxon>
        <taxon>Spermatophyta</taxon>
        <taxon>Magnoliopsida</taxon>
        <taxon>eudicotyledons</taxon>
        <taxon>Gunneridae</taxon>
        <taxon>Pentapetalae</taxon>
        <taxon>asterids</taxon>
        <taxon>campanulids</taxon>
        <taxon>Asterales</taxon>
        <taxon>Asteraceae</taxon>
        <taxon>Asteroideae</taxon>
        <taxon>Anthemideae</taxon>
        <taxon>Artemisiinae</taxon>
        <taxon>Artemisia</taxon>
    </lineage>
</organism>
<feature type="region of interest" description="Disordered" evidence="1">
    <location>
        <begin position="141"/>
        <end position="172"/>
    </location>
</feature>
<sequence>MARRNTLAYAPNNDAEDEDQPLHEILKMSIASGTSLAYATNGSQDEDFTFQETEKGYAPSSCEDDIVETTPKGSKLWLPEAKNKPVLGTTFDSVEEAFQFYKAYAIEAGFEVKKGGVWNPKKQLNPKLKFFHCVREGFKPAAKKDHSSTNQATDDHSSTDQATDDHGKPDGKLIKRRKRASFRCRCKAQLRLKRIAGNKYTKFKMIKEMYGGFENIGATSVDCKNFRRNMNNFIGNRDAHMVVEKLLGRAEFFPDFSVEYKQDKDDKSLIYYSLMSCYSLNVHAGESHRYFVIRDTRADFERNGVTIEVKYEVNYVPSEE</sequence>
<evidence type="ECO:0000256" key="1">
    <source>
        <dbReference type="SAM" id="MobiDB-lite"/>
    </source>
</evidence>
<dbReference type="AlphaFoldDB" id="A0A2U1M3L5"/>
<comment type="caution">
    <text evidence="3">The sequence shown here is derived from an EMBL/GenBank/DDBJ whole genome shotgun (WGS) entry which is preliminary data.</text>
</comment>
<evidence type="ECO:0000313" key="4">
    <source>
        <dbReference type="Proteomes" id="UP000245207"/>
    </source>
</evidence>
<keyword evidence="4" id="KW-1185">Reference proteome</keyword>
<protein>
    <submittedName>
        <fullName evidence="3">Protein FAR1-RELATED SEQUENCE 5</fullName>
    </submittedName>
</protein>
<feature type="domain" description="FAR1" evidence="2">
    <location>
        <begin position="99"/>
        <end position="207"/>
    </location>
</feature>
<dbReference type="EMBL" id="PKPP01006645">
    <property type="protein sequence ID" value="PWA55837.1"/>
    <property type="molecule type" value="Genomic_DNA"/>
</dbReference>
<gene>
    <name evidence="3" type="ORF">CTI12_AA424330</name>
</gene>
<accession>A0A2U1M3L5</accession>
<evidence type="ECO:0000313" key="3">
    <source>
        <dbReference type="EMBL" id="PWA55837.1"/>
    </source>
</evidence>
<dbReference type="PANTHER" id="PTHR47718">
    <property type="entry name" value="OS01G0519700 PROTEIN"/>
    <property type="match status" value="1"/>
</dbReference>